<dbReference type="Proteomes" id="UP001432322">
    <property type="component" value="Unassembled WGS sequence"/>
</dbReference>
<sequence>PSSILFSTKSSEQSSMKKRSLHPRKVASNVVVWGDAAYCFCDEGLLWCLALPTLDWRKVWISNGSEILATGWYDVLLRLVDGQSGTFEVLRFNPNQR</sequence>
<gene>
    <name evidence="2" type="ORF">PFISCL1PPCAC_25487</name>
</gene>
<reference evidence="2" key="1">
    <citation type="submission" date="2023-10" db="EMBL/GenBank/DDBJ databases">
        <title>Genome assembly of Pristionchus species.</title>
        <authorList>
            <person name="Yoshida K."/>
            <person name="Sommer R.J."/>
        </authorList>
    </citation>
    <scope>NUCLEOTIDE SEQUENCE</scope>
    <source>
        <strain evidence="2">RS5133</strain>
    </source>
</reference>
<dbReference type="AlphaFoldDB" id="A0AAV5WRH7"/>
<name>A0AAV5WRH7_9BILA</name>
<organism evidence="2 3">
    <name type="scientific">Pristionchus fissidentatus</name>
    <dbReference type="NCBI Taxonomy" id="1538716"/>
    <lineage>
        <taxon>Eukaryota</taxon>
        <taxon>Metazoa</taxon>
        <taxon>Ecdysozoa</taxon>
        <taxon>Nematoda</taxon>
        <taxon>Chromadorea</taxon>
        <taxon>Rhabditida</taxon>
        <taxon>Rhabditina</taxon>
        <taxon>Diplogasteromorpha</taxon>
        <taxon>Diplogasteroidea</taxon>
        <taxon>Neodiplogasteridae</taxon>
        <taxon>Pristionchus</taxon>
    </lineage>
</organism>
<dbReference type="EMBL" id="BTSY01000006">
    <property type="protein sequence ID" value="GMT34190.1"/>
    <property type="molecule type" value="Genomic_DNA"/>
</dbReference>
<keyword evidence="3" id="KW-1185">Reference proteome</keyword>
<feature type="compositionally biased region" description="Polar residues" evidence="1">
    <location>
        <begin position="1"/>
        <end position="14"/>
    </location>
</feature>
<accession>A0AAV5WRH7</accession>
<evidence type="ECO:0000256" key="1">
    <source>
        <dbReference type="SAM" id="MobiDB-lite"/>
    </source>
</evidence>
<protein>
    <submittedName>
        <fullName evidence="2">Uncharacterized protein</fullName>
    </submittedName>
</protein>
<feature type="non-terminal residue" evidence="2">
    <location>
        <position position="1"/>
    </location>
</feature>
<evidence type="ECO:0000313" key="3">
    <source>
        <dbReference type="Proteomes" id="UP001432322"/>
    </source>
</evidence>
<evidence type="ECO:0000313" key="2">
    <source>
        <dbReference type="EMBL" id="GMT34190.1"/>
    </source>
</evidence>
<comment type="caution">
    <text evidence="2">The sequence shown here is derived from an EMBL/GenBank/DDBJ whole genome shotgun (WGS) entry which is preliminary data.</text>
</comment>
<feature type="region of interest" description="Disordered" evidence="1">
    <location>
        <begin position="1"/>
        <end position="21"/>
    </location>
</feature>
<feature type="non-terminal residue" evidence="2">
    <location>
        <position position="97"/>
    </location>
</feature>
<proteinExistence type="predicted"/>